<dbReference type="EC" id="3.4.19.12" evidence="7"/>
<dbReference type="Proteomes" id="UP000623687">
    <property type="component" value="Unassembled WGS sequence"/>
</dbReference>
<comment type="catalytic activity">
    <reaction evidence="1 7">
        <text>Thiol-dependent hydrolysis of ester, thioester, amide, peptide and isopeptide bonds formed by the C-terminal Gly of ubiquitin (a 76-residue protein attached to proteins as an intracellular targeting signal).</text>
        <dbReference type="EC" id="3.4.19.12"/>
    </reaction>
</comment>
<dbReference type="GeneID" id="59374646"/>
<evidence type="ECO:0000256" key="1">
    <source>
        <dbReference type="ARBA" id="ARBA00000707"/>
    </source>
</evidence>
<dbReference type="PANTHER" id="PTHR24006">
    <property type="entry name" value="UBIQUITIN CARBOXYL-TERMINAL HYDROLASE"/>
    <property type="match status" value="1"/>
</dbReference>
<name>A0A8H6ZXZ6_PLEOS</name>
<dbReference type="RefSeq" id="XP_036632911.1">
    <property type="nucleotide sequence ID" value="XM_036774409.1"/>
</dbReference>
<dbReference type="InterPro" id="IPR050164">
    <property type="entry name" value="Peptidase_C19"/>
</dbReference>
<dbReference type="SUPFAM" id="SSF54001">
    <property type="entry name" value="Cysteine proteinases"/>
    <property type="match status" value="1"/>
</dbReference>
<sequence>MLATPLYQAPPQFSPKLDSEDVQYRPTKDLEAFNKLLPPAIEFVEGSSSGALAVPEGKYEPINAPPAVNGVKPTKPERQDVPKASTSAPVTSTPSSSRKKRASVSLWLHPIDMSWPGNCSLGKGLHNSGNSCFLNSALQILLHTAPLLQVTLNHLKNECRVKEDFCMTCAFRSVVVKSHGGKNAFMPSEIGINLKHIAKHMKKGRQEDSHEFLRYAIDAFQKTCLAGFPTKPDHETAETTWVHKIFGGRLRSRVTCGSCQHNSDTFDSILDLSLDIHNTSSLKDALRKFGAIDHLKGADKYKCEKCKKPVNAQKQFTIDEAPRVLTVHLKRFSPLGRKIVNHVAYDERVSLQQVMSEGKYGPSYSLYGVICHAGGGPNSGHYYAFVKSKEGRWFEMNDESVSMARGTPLNIKNAYMLFYLQNKGEGLEAAVNSTSNGHLVTKSGLAASMKKRRVDENEDVTMADEDTGVKVDKPFIGPLLLSPMKDVSSSPVKTPSKTMPPSSPDPQASKVKQRIRLASKSNSLNSLAAYGSDDSDSGVHPTTGNESRPVPPSSPLSERPSSPVQAPTPVSSKTISAISFYGSSTNSKKRKSPDTASDSTPSDVKKYATTKIPLESPSNRTPWKMPRGLDPYSGMVKNKYKSRHRAP</sequence>
<keyword evidence="5 7" id="KW-0378">Hydrolase</keyword>
<dbReference type="GO" id="GO:0004843">
    <property type="term" value="F:cysteine-type deubiquitinase activity"/>
    <property type="evidence" value="ECO:0007669"/>
    <property type="project" value="UniProtKB-UniRule"/>
</dbReference>
<dbReference type="PANTHER" id="PTHR24006:SF758">
    <property type="entry name" value="UBIQUITIN CARBOXYL-TERMINAL HYDROLASE 36"/>
    <property type="match status" value="1"/>
</dbReference>
<dbReference type="GO" id="GO:0016579">
    <property type="term" value="P:protein deubiquitination"/>
    <property type="evidence" value="ECO:0007669"/>
    <property type="project" value="InterPro"/>
</dbReference>
<dbReference type="EMBL" id="JACETU010000003">
    <property type="protein sequence ID" value="KAF7432884.1"/>
    <property type="molecule type" value="Genomic_DNA"/>
</dbReference>
<evidence type="ECO:0000256" key="8">
    <source>
        <dbReference type="SAM" id="MobiDB-lite"/>
    </source>
</evidence>
<dbReference type="AlphaFoldDB" id="A0A8H6ZXZ6"/>
<feature type="region of interest" description="Disordered" evidence="8">
    <location>
        <begin position="480"/>
        <end position="514"/>
    </location>
</feature>
<accession>A0A8H6ZXZ6</accession>
<dbReference type="Pfam" id="PF00443">
    <property type="entry name" value="UCH"/>
    <property type="match status" value="1"/>
</dbReference>
<feature type="compositionally biased region" description="Polar residues" evidence="8">
    <location>
        <begin position="568"/>
        <end position="586"/>
    </location>
</feature>
<feature type="compositionally biased region" description="Low complexity" evidence="8">
    <location>
        <begin position="555"/>
        <end position="564"/>
    </location>
</feature>
<dbReference type="GO" id="GO:0005829">
    <property type="term" value="C:cytosol"/>
    <property type="evidence" value="ECO:0007669"/>
    <property type="project" value="TreeGrafter"/>
</dbReference>
<evidence type="ECO:0000313" key="10">
    <source>
        <dbReference type="EMBL" id="KAF7432884.1"/>
    </source>
</evidence>
<reference evidence="10" key="1">
    <citation type="submission" date="2019-07" db="EMBL/GenBank/DDBJ databases">
        <authorList>
            <person name="Palmer J.M."/>
        </authorList>
    </citation>
    <scope>NUCLEOTIDE SEQUENCE</scope>
    <source>
        <strain evidence="10">PC9</strain>
    </source>
</reference>
<dbReference type="InterPro" id="IPR038765">
    <property type="entry name" value="Papain-like_cys_pep_sf"/>
</dbReference>
<dbReference type="GO" id="GO:0006508">
    <property type="term" value="P:proteolysis"/>
    <property type="evidence" value="ECO:0007669"/>
    <property type="project" value="UniProtKB-KW"/>
</dbReference>
<dbReference type="OrthoDB" id="420187at2759"/>
<dbReference type="VEuPathDB" id="FungiDB:PC9H_004828"/>
<evidence type="ECO:0000259" key="9">
    <source>
        <dbReference type="PROSITE" id="PS50235"/>
    </source>
</evidence>
<dbReference type="Gene3D" id="3.90.70.10">
    <property type="entry name" value="Cysteine proteinases"/>
    <property type="match status" value="1"/>
</dbReference>
<evidence type="ECO:0000256" key="2">
    <source>
        <dbReference type="ARBA" id="ARBA00009085"/>
    </source>
</evidence>
<gene>
    <name evidence="10" type="ORF">PC9H_004828</name>
</gene>
<organism evidence="10 11">
    <name type="scientific">Pleurotus ostreatus</name>
    <name type="common">Oyster mushroom</name>
    <name type="synonym">White-rot fungus</name>
    <dbReference type="NCBI Taxonomy" id="5322"/>
    <lineage>
        <taxon>Eukaryota</taxon>
        <taxon>Fungi</taxon>
        <taxon>Dikarya</taxon>
        <taxon>Basidiomycota</taxon>
        <taxon>Agaricomycotina</taxon>
        <taxon>Agaricomycetes</taxon>
        <taxon>Agaricomycetidae</taxon>
        <taxon>Agaricales</taxon>
        <taxon>Pleurotineae</taxon>
        <taxon>Pleurotaceae</taxon>
        <taxon>Pleurotus</taxon>
    </lineage>
</organism>
<dbReference type="InterPro" id="IPR001394">
    <property type="entry name" value="Peptidase_C19_UCH"/>
</dbReference>
<feature type="domain" description="USP" evidence="9">
    <location>
        <begin position="123"/>
        <end position="422"/>
    </location>
</feature>
<feature type="region of interest" description="Disordered" evidence="8">
    <location>
        <begin position="1"/>
        <end position="22"/>
    </location>
</feature>
<feature type="compositionally biased region" description="Low complexity" evidence="8">
    <location>
        <begin position="84"/>
        <end position="96"/>
    </location>
</feature>
<evidence type="ECO:0000256" key="5">
    <source>
        <dbReference type="ARBA" id="ARBA00022801"/>
    </source>
</evidence>
<evidence type="ECO:0000313" key="11">
    <source>
        <dbReference type="Proteomes" id="UP000623687"/>
    </source>
</evidence>
<comment type="similarity">
    <text evidence="2 7">Belongs to the peptidase C19 family.</text>
</comment>
<keyword evidence="3 7" id="KW-0645">Protease</keyword>
<keyword evidence="11" id="KW-1185">Reference proteome</keyword>
<feature type="region of interest" description="Disordered" evidence="8">
    <location>
        <begin position="62"/>
        <end position="101"/>
    </location>
</feature>
<dbReference type="PROSITE" id="PS50235">
    <property type="entry name" value="USP_3"/>
    <property type="match status" value="1"/>
</dbReference>
<keyword evidence="4 7" id="KW-0833">Ubl conjugation pathway</keyword>
<dbReference type="FunFam" id="3.90.70.10:FF:000119">
    <property type="entry name" value="Ubiquitin specific peptidase 36"/>
    <property type="match status" value="1"/>
</dbReference>
<dbReference type="PROSITE" id="PS00972">
    <property type="entry name" value="USP_1"/>
    <property type="match status" value="1"/>
</dbReference>
<feature type="compositionally biased region" description="Basic residues" evidence="8">
    <location>
        <begin position="638"/>
        <end position="647"/>
    </location>
</feature>
<evidence type="ECO:0000256" key="6">
    <source>
        <dbReference type="ARBA" id="ARBA00022807"/>
    </source>
</evidence>
<evidence type="ECO:0000256" key="7">
    <source>
        <dbReference type="RuleBase" id="RU366025"/>
    </source>
</evidence>
<dbReference type="PROSITE" id="PS00973">
    <property type="entry name" value="USP_2"/>
    <property type="match status" value="1"/>
</dbReference>
<dbReference type="InterPro" id="IPR018200">
    <property type="entry name" value="USP_CS"/>
</dbReference>
<keyword evidence="6 7" id="KW-0788">Thiol protease</keyword>
<dbReference type="InterPro" id="IPR028889">
    <property type="entry name" value="USP"/>
</dbReference>
<feature type="region of interest" description="Disordered" evidence="8">
    <location>
        <begin position="526"/>
        <end position="647"/>
    </location>
</feature>
<proteinExistence type="inferred from homology"/>
<dbReference type="GO" id="GO:0005634">
    <property type="term" value="C:nucleus"/>
    <property type="evidence" value="ECO:0007669"/>
    <property type="project" value="TreeGrafter"/>
</dbReference>
<comment type="caution">
    <text evidence="10">The sequence shown here is derived from an EMBL/GenBank/DDBJ whole genome shotgun (WGS) entry which is preliminary data.</text>
</comment>
<evidence type="ECO:0000256" key="4">
    <source>
        <dbReference type="ARBA" id="ARBA00022786"/>
    </source>
</evidence>
<evidence type="ECO:0000256" key="3">
    <source>
        <dbReference type="ARBA" id="ARBA00022670"/>
    </source>
</evidence>
<feature type="compositionally biased region" description="Low complexity" evidence="8">
    <location>
        <begin position="486"/>
        <end position="500"/>
    </location>
</feature>
<protein>
    <recommendedName>
        <fullName evidence="7">Ubiquitin carboxyl-terminal hydrolase</fullName>
        <ecNumber evidence="7">3.4.19.12</ecNumber>
    </recommendedName>
</protein>